<dbReference type="Proteomes" id="UP000093501">
    <property type="component" value="Unassembled WGS sequence"/>
</dbReference>
<evidence type="ECO:0000256" key="3">
    <source>
        <dbReference type="ARBA" id="ARBA00022840"/>
    </source>
</evidence>
<dbReference type="InterPro" id="IPR004408">
    <property type="entry name" value="Biotin_CoA_COase_ligase"/>
</dbReference>
<dbReference type="Gene3D" id="3.30.930.10">
    <property type="entry name" value="Bira Bifunctional Protein, Domain 2"/>
    <property type="match status" value="1"/>
</dbReference>
<dbReference type="PANTHER" id="PTHR12835:SF5">
    <property type="entry name" value="BIOTIN--PROTEIN LIGASE"/>
    <property type="match status" value="1"/>
</dbReference>
<protein>
    <recommendedName>
        <fullName evidence="5">biotin--[biotin carboxyl-carrier protein] ligase</fullName>
        <ecNumber evidence="5">6.3.4.15</ecNumber>
    </recommendedName>
</protein>
<dbReference type="GO" id="GO:0004077">
    <property type="term" value="F:biotin--[biotin carboxyl-carrier protein] ligase activity"/>
    <property type="evidence" value="ECO:0007669"/>
    <property type="project" value="UniProtKB-EC"/>
</dbReference>
<dbReference type="InterPro" id="IPR003142">
    <property type="entry name" value="BPL_C"/>
</dbReference>
<dbReference type="Pfam" id="PF03099">
    <property type="entry name" value="BPL_LplA_LipB"/>
    <property type="match status" value="1"/>
</dbReference>
<dbReference type="SUPFAM" id="SSF50037">
    <property type="entry name" value="C-terminal domain of transcriptional repressors"/>
    <property type="match status" value="1"/>
</dbReference>
<evidence type="ECO:0000256" key="2">
    <source>
        <dbReference type="ARBA" id="ARBA00022741"/>
    </source>
</evidence>
<dbReference type="EC" id="6.3.4.15" evidence="5"/>
<dbReference type="PANTHER" id="PTHR12835">
    <property type="entry name" value="BIOTIN PROTEIN LIGASE"/>
    <property type="match status" value="1"/>
</dbReference>
<evidence type="ECO:0000259" key="6">
    <source>
        <dbReference type="PROSITE" id="PS51733"/>
    </source>
</evidence>
<dbReference type="InterPro" id="IPR004143">
    <property type="entry name" value="BPL_LPL_catalytic"/>
</dbReference>
<dbReference type="PROSITE" id="PS51733">
    <property type="entry name" value="BPL_LPL_CATALYTIC"/>
    <property type="match status" value="1"/>
</dbReference>
<dbReference type="NCBIfam" id="TIGR00121">
    <property type="entry name" value="birA_ligase"/>
    <property type="match status" value="1"/>
</dbReference>
<dbReference type="SUPFAM" id="SSF55681">
    <property type="entry name" value="Class II aaRS and biotin synthetases"/>
    <property type="match status" value="1"/>
</dbReference>
<keyword evidence="3" id="KW-0067">ATP-binding</keyword>
<evidence type="ECO:0000256" key="5">
    <source>
        <dbReference type="ARBA" id="ARBA00024227"/>
    </source>
</evidence>
<organism evidence="7 8">
    <name type="scientific">Tessaracoccus lapidicaptus</name>
    <dbReference type="NCBI Taxonomy" id="1427523"/>
    <lineage>
        <taxon>Bacteria</taxon>
        <taxon>Bacillati</taxon>
        <taxon>Actinomycetota</taxon>
        <taxon>Actinomycetes</taxon>
        <taxon>Propionibacteriales</taxon>
        <taxon>Propionibacteriaceae</taxon>
        <taxon>Tessaracoccus</taxon>
    </lineage>
</organism>
<keyword evidence="2" id="KW-0547">Nucleotide-binding</keyword>
<dbReference type="RefSeq" id="WP_068750848.1">
    <property type="nucleotide sequence ID" value="NZ_LR214441.1"/>
</dbReference>
<evidence type="ECO:0000256" key="1">
    <source>
        <dbReference type="ARBA" id="ARBA00022598"/>
    </source>
</evidence>
<comment type="caution">
    <text evidence="7">The sequence shown here is derived from an EMBL/GenBank/DDBJ whole genome shotgun (WGS) entry which is preliminary data.</text>
</comment>
<gene>
    <name evidence="7" type="ORF">BCR15_01255</name>
</gene>
<dbReference type="CDD" id="cd16442">
    <property type="entry name" value="BPL"/>
    <property type="match status" value="1"/>
</dbReference>
<evidence type="ECO:0000313" key="8">
    <source>
        <dbReference type="Proteomes" id="UP000093501"/>
    </source>
</evidence>
<accession>A0A1C0AQ75</accession>
<dbReference type="InterPro" id="IPR008988">
    <property type="entry name" value="Transcriptional_repressor_C"/>
</dbReference>
<dbReference type="GO" id="GO:0005737">
    <property type="term" value="C:cytoplasm"/>
    <property type="evidence" value="ECO:0007669"/>
    <property type="project" value="TreeGrafter"/>
</dbReference>
<evidence type="ECO:0000313" key="7">
    <source>
        <dbReference type="EMBL" id="OCL36524.1"/>
    </source>
</evidence>
<dbReference type="GO" id="GO:0005524">
    <property type="term" value="F:ATP binding"/>
    <property type="evidence" value="ECO:0007669"/>
    <property type="project" value="UniProtKB-KW"/>
</dbReference>
<keyword evidence="1 7" id="KW-0436">Ligase</keyword>
<dbReference type="AlphaFoldDB" id="A0A1C0AQ75"/>
<keyword evidence="4" id="KW-0092">Biotin</keyword>
<evidence type="ECO:0000256" key="4">
    <source>
        <dbReference type="ARBA" id="ARBA00023267"/>
    </source>
</evidence>
<dbReference type="EMBL" id="MBQD01000011">
    <property type="protein sequence ID" value="OCL36524.1"/>
    <property type="molecule type" value="Genomic_DNA"/>
</dbReference>
<reference evidence="8" key="1">
    <citation type="submission" date="2016-07" db="EMBL/GenBank/DDBJ databases">
        <authorList>
            <person name="Florea S."/>
            <person name="Webb J.S."/>
            <person name="Jaromczyk J."/>
            <person name="Schardl C.L."/>
        </authorList>
    </citation>
    <scope>NUCLEOTIDE SEQUENCE [LARGE SCALE GENOMIC DNA]</scope>
    <source>
        <strain evidence="8">IPBSL-7</strain>
    </source>
</reference>
<dbReference type="Gene3D" id="2.30.30.100">
    <property type="match status" value="1"/>
</dbReference>
<name>A0A1C0AQ75_9ACTN</name>
<sequence>MAAVTTPDAGRIQAMLPGGSLWRRVDVVSTTGSTNADLAARARSGEAEGAVLVSSEQTAGRGRLDRTWVSPPGTSISMSLLLTPQPPFPQWGWLSLLAGMAVASAVSSLGGPAAGVGLKWPNDVLIRGRKVCGILSERVEHPAGARAVVGIGINVDLAADQLPVPTATSLALEGLPTDQSRVVAAVLTEFETQYRSWQRRGSLRAEYEARCASIGAPLTVVLDDRRVSGTGRGVDDVGRLLVTTAEGVETFAVGDVVHASLGR</sequence>
<feature type="domain" description="BPL/LPL catalytic" evidence="6">
    <location>
        <begin position="15"/>
        <end position="198"/>
    </location>
</feature>
<keyword evidence="8" id="KW-1185">Reference proteome</keyword>
<dbReference type="Pfam" id="PF02237">
    <property type="entry name" value="BPL_C"/>
    <property type="match status" value="1"/>
</dbReference>
<proteinExistence type="predicted"/>
<dbReference type="InterPro" id="IPR045864">
    <property type="entry name" value="aa-tRNA-synth_II/BPL/LPL"/>
</dbReference>